<feature type="active site" description="Nucleophile" evidence="3">
    <location>
        <position position="247"/>
    </location>
</feature>
<evidence type="ECO:0000256" key="2">
    <source>
        <dbReference type="ARBA" id="ARBA00022679"/>
    </source>
</evidence>
<dbReference type="EMBL" id="PIXR01001214">
    <property type="protein sequence ID" value="TBU02171.1"/>
    <property type="molecule type" value="Genomic_DNA"/>
</dbReference>
<organism evidence="5 6">
    <name type="scientific">Hamiltosporidium magnivora</name>
    <dbReference type="NCBI Taxonomy" id="148818"/>
    <lineage>
        <taxon>Eukaryota</taxon>
        <taxon>Fungi</taxon>
        <taxon>Fungi incertae sedis</taxon>
        <taxon>Microsporidia</taxon>
        <taxon>Dubosqiidae</taxon>
        <taxon>Hamiltosporidium</taxon>
    </lineage>
</organism>
<dbReference type="Gene3D" id="3.90.550.10">
    <property type="entry name" value="Spore Coat Polysaccharide Biosynthesis Protein SpsA, Chain A"/>
    <property type="match status" value="1"/>
</dbReference>
<feature type="signal peptide" evidence="4">
    <location>
        <begin position="1"/>
        <end position="19"/>
    </location>
</feature>
<dbReference type="AlphaFoldDB" id="A0A4Q9L5P5"/>
<dbReference type="VEuPathDB" id="MicrosporidiaDB:CWI39_1214p0020"/>
<keyword evidence="5" id="KW-0328">Glycosyltransferase</keyword>
<evidence type="ECO:0000256" key="4">
    <source>
        <dbReference type="SAM" id="SignalP"/>
    </source>
</evidence>
<dbReference type="PIRSF" id="PIRSF018153">
    <property type="entry name" value="Glyco_trans_15"/>
    <property type="match status" value="1"/>
</dbReference>
<evidence type="ECO:0000256" key="1">
    <source>
        <dbReference type="ARBA" id="ARBA00007677"/>
    </source>
</evidence>
<name>A0A4Q9L5P5_9MICR</name>
<dbReference type="InterPro" id="IPR029044">
    <property type="entry name" value="Nucleotide-diphossugar_trans"/>
</dbReference>
<dbReference type="GO" id="GO:0005794">
    <property type="term" value="C:Golgi apparatus"/>
    <property type="evidence" value="ECO:0007669"/>
    <property type="project" value="TreeGrafter"/>
</dbReference>
<dbReference type="FunFam" id="3.90.550.10:FF:000051">
    <property type="entry name" value="Alpha-1,2-mannosyltransferase (Ktr4)"/>
    <property type="match status" value="1"/>
</dbReference>
<evidence type="ECO:0000256" key="3">
    <source>
        <dbReference type="PIRSR" id="PIRSR018153-1"/>
    </source>
</evidence>
<evidence type="ECO:0000313" key="6">
    <source>
        <dbReference type="Proteomes" id="UP000293045"/>
    </source>
</evidence>
<reference evidence="5 6" key="1">
    <citation type="submission" date="2017-12" db="EMBL/GenBank/DDBJ databases">
        <authorList>
            <person name="Pombert J.-F."/>
            <person name="Haag K.L."/>
            <person name="Ebert D."/>
        </authorList>
    </citation>
    <scope>NUCLEOTIDE SEQUENCE [LARGE SCALE GENOMIC DNA]</scope>
    <source>
        <strain evidence="5">IL-BN-2</strain>
    </source>
</reference>
<dbReference type="GO" id="GO:0016020">
    <property type="term" value="C:membrane"/>
    <property type="evidence" value="ECO:0007669"/>
    <property type="project" value="InterPro"/>
</dbReference>
<dbReference type="Proteomes" id="UP000293045">
    <property type="component" value="Unassembled WGS sequence"/>
</dbReference>
<comment type="caution">
    <text evidence="5">The sequence shown here is derived from an EMBL/GenBank/DDBJ whole genome shotgun (WGS) entry which is preliminary data.</text>
</comment>
<protein>
    <submittedName>
        <fullName evidence="5">Glycolipid 2-alpha-mannosyltransferase</fullName>
    </submittedName>
</protein>
<dbReference type="PANTHER" id="PTHR31121:SF6">
    <property type="entry name" value="ALPHA-1,2 MANNOSYLTRANSFERASE KTR1"/>
    <property type="match status" value="1"/>
</dbReference>
<dbReference type="PANTHER" id="PTHR31121">
    <property type="entry name" value="ALPHA-1,2 MANNOSYLTRANSFERASE KTR1"/>
    <property type="match status" value="1"/>
</dbReference>
<dbReference type="GO" id="GO:0006487">
    <property type="term" value="P:protein N-linked glycosylation"/>
    <property type="evidence" value="ECO:0007669"/>
    <property type="project" value="TreeGrafter"/>
</dbReference>
<dbReference type="Pfam" id="PF01793">
    <property type="entry name" value="Glyco_transf_15"/>
    <property type="match status" value="1"/>
</dbReference>
<keyword evidence="2 5" id="KW-0808">Transferase</keyword>
<dbReference type="SUPFAM" id="SSF53448">
    <property type="entry name" value="Nucleotide-diphospho-sugar transferases"/>
    <property type="match status" value="1"/>
</dbReference>
<dbReference type="InterPro" id="IPR002685">
    <property type="entry name" value="Glyco_trans_15"/>
</dbReference>
<dbReference type="GO" id="GO:0000026">
    <property type="term" value="F:alpha-1,2-mannosyltransferase activity"/>
    <property type="evidence" value="ECO:0007669"/>
    <property type="project" value="TreeGrafter"/>
</dbReference>
<proteinExistence type="inferred from homology"/>
<dbReference type="GO" id="GO:0000032">
    <property type="term" value="P:cell wall mannoprotein biosynthetic process"/>
    <property type="evidence" value="ECO:0007669"/>
    <property type="project" value="TreeGrafter"/>
</dbReference>
<dbReference type="VEuPathDB" id="MicrosporidiaDB:CWI36_0268p0030"/>
<accession>A0A4Q9L5P5</accession>
<gene>
    <name evidence="5" type="ORF">CWI39_1214p0020</name>
</gene>
<evidence type="ECO:0000313" key="5">
    <source>
        <dbReference type="EMBL" id="TBU02171.1"/>
    </source>
</evidence>
<feature type="chain" id="PRO_5020803386" evidence="4">
    <location>
        <begin position="20"/>
        <end position="346"/>
    </location>
</feature>
<comment type="similarity">
    <text evidence="1">Belongs to the glycosyltransferase 15 family.</text>
</comment>
<sequence length="346" mass="41725">MFLLLFTFYFVIYLGKENAVIIVLSKNDELEKILKCLNTFERMFNSKYRYPYVFFNDSEFSEEYKNKIRDVISSTVEFGLLSSEEWGVPGFIDNGKMFRKIREMKKKNIKYGGLLSYRKMCRFYSGFFYRNELVAKYDYYWRIEPDIEFFCEIKYDPFLFVKNTNKKYGFVISVIEIMETVPTLWNAVSDFIEVYDKKYPNYKMKERMKNIKNKDKDGDNYKDDYGNLRFVTDGHGFNGCHFWSNFEIAAFDFFRSKIYSDFFNFLDRKGGFFYERWGDAPIHSIAVSLFLKKNEIHFFGDIGYYHPPVTYCPSFKQNSLCKCDREKSFNYKRKTCLDKLEIKQYL</sequence>
<keyword evidence="4" id="KW-0732">Signal</keyword>